<gene>
    <name evidence="1" type="ORF">A4U43_C04F7090</name>
</gene>
<sequence>MYDIFGRISCEQYSPTELFPCHRFTVLHRSDYHSSIRALTNERDLANHVQKLSTDLVSLRRRQPSSKTVVPHKVPGDGVQIATFAEEAELAGDGAGTGGSGEVTVGIAGRCDA</sequence>
<dbReference type="AlphaFoldDB" id="A0A5P1EZJ3"/>
<dbReference type="Proteomes" id="UP000243459">
    <property type="component" value="Chromosome 4"/>
</dbReference>
<keyword evidence="2" id="KW-1185">Reference proteome</keyword>
<reference evidence="2" key="1">
    <citation type="journal article" date="2017" name="Nat. Commun.">
        <title>The asparagus genome sheds light on the origin and evolution of a young Y chromosome.</title>
        <authorList>
            <person name="Harkess A."/>
            <person name="Zhou J."/>
            <person name="Xu C."/>
            <person name="Bowers J.E."/>
            <person name="Van der Hulst R."/>
            <person name="Ayyampalayam S."/>
            <person name="Mercati F."/>
            <person name="Riccardi P."/>
            <person name="McKain M.R."/>
            <person name="Kakrana A."/>
            <person name="Tang H."/>
            <person name="Ray J."/>
            <person name="Groenendijk J."/>
            <person name="Arikit S."/>
            <person name="Mathioni S.M."/>
            <person name="Nakano M."/>
            <person name="Shan H."/>
            <person name="Telgmann-Rauber A."/>
            <person name="Kanno A."/>
            <person name="Yue Z."/>
            <person name="Chen H."/>
            <person name="Li W."/>
            <person name="Chen Y."/>
            <person name="Xu X."/>
            <person name="Zhang Y."/>
            <person name="Luo S."/>
            <person name="Chen H."/>
            <person name="Gao J."/>
            <person name="Mao Z."/>
            <person name="Pires J.C."/>
            <person name="Luo M."/>
            <person name="Kudrna D."/>
            <person name="Wing R.A."/>
            <person name="Meyers B.C."/>
            <person name="Yi K."/>
            <person name="Kong H."/>
            <person name="Lavrijsen P."/>
            <person name="Sunseri F."/>
            <person name="Falavigna A."/>
            <person name="Ye Y."/>
            <person name="Leebens-Mack J.H."/>
            <person name="Chen G."/>
        </authorList>
    </citation>
    <scope>NUCLEOTIDE SEQUENCE [LARGE SCALE GENOMIC DNA]</scope>
    <source>
        <strain evidence="2">cv. DH0086</strain>
    </source>
</reference>
<accession>A0A5P1EZJ3</accession>
<organism evidence="1 2">
    <name type="scientific">Asparagus officinalis</name>
    <name type="common">Garden asparagus</name>
    <dbReference type="NCBI Taxonomy" id="4686"/>
    <lineage>
        <taxon>Eukaryota</taxon>
        <taxon>Viridiplantae</taxon>
        <taxon>Streptophyta</taxon>
        <taxon>Embryophyta</taxon>
        <taxon>Tracheophyta</taxon>
        <taxon>Spermatophyta</taxon>
        <taxon>Magnoliopsida</taxon>
        <taxon>Liliopsida</taxon>
        <taxon>Asparagales</taxon>
        <taxon>Asparagaceae</taxon>
        <taxon>Asparagoideae</taxon>
        <taxon>Asparagus</taxon>
    </lineage>
</organism>
<evidence type="ECO:0000313" key="2">
    <source>
        <dbReference type="Proteomes" id="UP000243459"/>
    </source>
</evidence>
<dbReference type="Gramene" id="ONK71304">
    <property type="protein sequence ID" value="ONK71304"/>
    <property type="gene ID" value="A4U43_C04F7090"/>
</dbReference>
<name>A0A5P1EZJ3_ASPOF</name>
<evidence type="ECO:0000313" key="1">
    <source>
        <dbReference type="EMBL" id="ONK71304.1"/>
    </source>
</evidence>
<dbReference type="EMBL" id="CM007384">
    <property type="protein sequence ID" value="ONK71304.1"/>
    <property type="molecule type" value="Genomic_DNA"/>
</dbReference>
<protein>
    <submittedName>
        <fullName evidence="1">Uncharacterized protein</fullName>
    </submittedName>
</protein>
<proteinExistence type="predicted"/>